<proteinExistence type="predicted"/>
<evidence type="ECO:0000313" key="2">
    <source>
        <dbReference type="Proteomes" id="UP000679779"/>
    </source>
</evidence>
<protein>
    <submittedName>
        <fullName evidence="1">Uncharacterized protein</fullName>
    </submittedName>
</protein>
<sequence length="84" mass="9999">MRQIFQLQRFSFARQILEFAPFHGFMDSFFGKPRHDSHDWAASLSLKIRSFYESMNFEPLSNKNIARRRTFTKDGPRLAEISQI</sequence>
<comment type="caution">
    <text evidence="1">The sequence shown here is derived from an EMBL/GenBank/DDBJ whole genome shotgun (WGS) entry which is preliminary data.</text>
</comment>
<gene>
    <name evidence="1" type="ORF">J2TS6_10080</name>
</gene>
<accession>A0A919XC13</accession>
<organism evidence="1 2">
    <name type="scientific">Paenibacillus albilobatus</name>
    <dbReference type="NCBI Taxonomy" id="2716884"/>
    <lineage>
        <taxon>Bacteria</taxon>
        <taxon>Bacillati</taxon>
        <taxon>Bacillota</taxon>
        <taxon>Bacilli</taxon>
        <taxon>Bacillales</taxon>
        <taxon>Paenibacillaceae</taxon>
        <taxon>Paenibacillus</taxon>
    </lineage>
</organism>
<reference evidence="1" key="1">
    <citation type="submission" date="2021-03" db="EMBL/GenBank/DDBJ databases">
        <title>Antimicrobial resistance genes in bacteria isolated from Japanese honey, and their potential for conferring macrolide and lincosamide resistance in the American foulbrood pathogen Paenibacillus larvae.</title>
        <authorList>
            <person name="Okamoto M."/>
            <person name="Kumagai M."/>
            <person name="Kanamori H."/>
            <person name="Takamatsu D."/>
        </authorList>
    </citation>
    <scope>NUCLEOTIDE SEQUENCE</scope>
    <source>
        <strain evidence="1">J2TS6</strain>
    </source>
</reference>
<name>A0A919XC13_9BACL</name>
<evidence type="ECO:0000313" key="1">
    <source>
        <dbReference type="EMBL" id="GIO29867.1"/>
    </source>
</evidence>
<keyword evidence="2" id="KW-1185">Reference proteome</keyword>
<dbReference type="EMBL" id="BORQ01000001">
    <property type="protein sequence ID" value="GIO29867.1"/>
    <property type="molecule type" value="Genomic_DNA"/>
</dbReference>
<dbReference type="Proteomes" id="UP000679779">
    <property type="component" value="Unassembled WGS sequence"/>
</dbReference>
<dbReference type="AlphaFoldDB" id="A0A919XC13"/>